<comment type="caution">
    <text evidence="1">The sequence shown here is derived from an EMBL/GenBank/DDBJ whole genome shotgun (WGS) entry which is preliminary data.</text>
</comment>
<dbReference type="Proteomes" id="UP000480275">
    <property type="component" value="Unassembled WGS sequence"/>
</dbReference>
<dbReference type="Pfam" id="PF04325">
    <property type="entry name" value="DUF465"/>
    <property type="match status" value="1"/>
</dbReference>
<reference evidence="1 2" key="1">
    <citation type="submission" date="2019-10" db="EMBL/GenBank/DDBJ databases">
        <title>Whole-genome sequence of the purple nonsulfur photosynthetic bacterium Rhodocyclus tenuis.</title>
        <authorList>
            <person name="Kyndt J.A."/>
            <person name="Meyer T.E."/>
        </authorList>
    </citation>
    <scope>NUCLEOTIDE SEQUENCE [LARGE SCALE GENOMIC DNA]</scope>
    <source>
        <strain evidence="1 2">DSM 110</strain>
    </source>
</reference>
<proteinExistence type="predicted"/>
<dbReference type="InterPro" id="IPR038444">
    <property type="entry name" value="DUF465_sf"/>
</dbReference>
<dbReference type="Gene3D" id="6.10.280.50">
    <property type="match status" value="1"/>
</dbReference>
<sequence>MTLTEDDACFLRSRLHALQVEHRDLDSVIEHLTIAPLPDELLVCRLKKRKLLLRDRIEQLEQMLIPDIPA</sequence>
<dbReference type="AlphaFoldDB" id="A0A6L5JT93"/>
<dbReference type="OrthoDB" id="5787087at2"/>
<protein>
    <submittedName>
        <fullName evidence="1">DUF465 domain-containing protein</fullName>
    </submittedName>
</protein>
<dbReference type="InterPro" id="IPR007420">
    <property type="entry name" value="DUF465"/>
</dbReference>
<dbReference type="EMBL" id="WIXJ01000001">
    <property type="protein sequence ID" value="MQY50439.1"/>
    <property type="molecule type" value="Genomic_DNA"/>
</dbReference>
<evidence type="ECO:0000313" key="2">
    <source>
        <dbReference type="Proteomes" id="UP000480275"/>
    </source>
</evidence>
<evidence type="ECO:0000313" key="1">
    <source>
        <dbReference type="EMBL" id="MQY50439.1"/>
    </source>
</evidence>
<gene>
    <name evidence="1" type="ORF">GHK24_01400</name>
</gene>
<name>A0A6L5JT93_RHOTE</name>
<organism evidence="1 2">
    <name type="scientific">Rhodocyclus tenuis</name>
    <name type="common">Rhodospirillum tenue</name>
    <dbReference type="NCBI Taxonomy" id="1066"/>
    <lineage>
        <taxon>Bacteria</taxon>
        <taxon>Pseudomonadati</taxon>
        <taxon>Pseudomonadota</taxon>
        <taxon>Betaproteobacteria</taxon>
        <taxon>Rhodocyclales</taxon>
        <taxon>Rhodocyclaceae</taxon>
        <taxon>Rhodocyclus</taxon>
    </lineage>
</organism>
<accession>A0A6L5JT93</accession>